<sequence length="127" mass="13790">MEHKQELNMKQKTFKEEEAMASSSSSSFFTHPSSLLRHVVDGCVSYLPALCRSLHNLKTAAPSAVLKQDQADDDDELAINTAASSSQEEPVDVQNLQTRTRAMAPPQRPLLREGNGGKGGSHHSAGF</sequence>
<evidence type="ECO:0000256" key="1">
    <source>
        <dbReference type="SAM" id="MobiDB-lite"/>
    </source>
</evidence>
<evidence type="ECO:0000313" key="3">
    <source>
        <dbReference type="Proteomes" id="UP000479710"/>
    </source>
</evidence>
<reference evidence="2 3" key="1">
    <citation type="submission" date="2019-11" db="EMBL/GenBank/DDBJ databases">
        <title>Whole genome sequence of Oryza granulata.</title>
        <authorList>
            <person name="Li W."/>
        </authorList>
    </citation>
    <scope>NUCLEOTIDE SEQUENCE [LARGE SCALE GENOMIC DNA]</scope>
    <source>
        <strain evidence="3">cv. Menghai</strain>
        <tissue evidence="2">Leaf</tissue>
    </source>
</reference>
<evidence type="ECO:0000313" key="2">
    <source>
        <dbReference type="EMBL" id="KAF0897684.1"/>
    </source>
</evidence>
<proteinExistence type="predicted"/>
<gene>
    <name evidence="2" type="ORF">E2562_000402</name>
</gene>
<dbReference type="AlphaFoldDB" id="A0A6G1CD33"/>
<organism evidence="2 3">
    <name type="scientific">Oryza meyeriana var. granulata</name>
    <dbReference type="NCBI Taxonomy" id="110450"/>
    <lineage>
        <taxon>Eukaryota</taxon>
        <taxon>Viridiplantae</taxon>
        <taxon>Streptophyta</taxon>
        <taxon>Embryophyta</taxon>
        <taxon>Tracheophyta</taxon>
        <taxon>Spermatophyta</taxon>
        <taxon>Magnoliopsida</taxon>
        <taxon>Liliopsida</taxon>
        <taxon>Poales</taxon>
        <taxon>Poaceae</taxon>
        <taxon>BOP clade</taxon>
        <taxon>Oryzoideae</taxon>
        <taxon>Oryzeae</taxon>
        <taxon>Oryzinae</taxon>
        <taxon>Oryza</taxon>
        <taxon>Oryza meyeriana</taxon>
    </lineage>
</organism>
<comment type="caution">
    <text evidence="2">The sequence shown here is derived from an EMBL/GenBank/DDBJ whole genome shotgun (WGS) entry which is preliminary data.</text>
</comment>
<feature type="region of interest" description="Disordered" evidence="1">
    <location>
        <begin position="81"/>
        <end position="127"/>
    </location>
</feature>
<accession>A0A6G1CD33</accession>
<dbReference type="Proteomes" id="UP000479710">
    <property type="component" value="Unassembled WGS sequence"/>
</dbReference>
<protein>
    <submittedName>
        <fullName evidence="2">Uncharacterized protein</fullName>
    </submittedName>
</protein>
<feature type="compositionally biased region" description="Polar residues" evidence="1">
    <location>
        <begin position="81"/>
        <end position="100"/>
    </location>
</feature>
<dbReference type="OrthoDB" id="10358235at2759"/>
<keyword evidence="3" id="KW-1185">Reference proteome</keyword>
<dbReference type="EMBL" id="SPHZ02000009">
    <property type="protein sequence ID" value="KAF0897684.1"/>
    <property type="molecule type" value="Genomic_DNA"/>
</dbReference>
<name>A0A6G1CD33_9ORYZ</name>